<evidence type="ECO:0000313" key="7">
    <source>
        <dbReference type="Proteomes" id="UP000288805"/>
    </source>
</evidence>
<dbReference type="FunFam" id="1.20.140.40:FF:000008">
    <property type="entry name" value="Invertase/pectin methylesterase inhibitor family protein"/>
    <property type="match status" value="1"/>
</dbReference>
<dbReference type="PANTHER" id="PTHR36710:SF4">
    <property type="entry name" value="PLANT INVERTASE_PECTIN METHYLESTERASE INHIBITOR SUPERFAMILY PROTEIN"/>
    <property type="match status" value="1"/>
</dbReference>
<dbReference type="NCBIfam" id="TIGR01614">
    <property type="entry name" value="PME_inhib"/>
    <property type="match status" value="1"/>
</dbReference>
<feature type="chain" id="PRO_5019582217" evidence="4">
    <location>
        <begin position="25"/>
        <end position="181"/>
    </location>
</feature>
<dbReference type="InterPro" id="IPR035513">
    <property type="entry name" value="Invertase/methylesterase_inhib"/>
</dbReference>
<gene>
    <name evidence="6" type="primary">PMEI_3</name>
    <name evidence="6" type="ORF">CK203_025145</name>
</gene>
<protein>
    <submittedName>
        <fullName evidence="6">Pectinesterase inhibitor</fullName>
    </submittedName>
</protein>
<dbReference type="SMART" id="SM00856">
    <property type="entry name" value="PMEI"/>
    <property type="match status" value="1"/>
</dbReference>
<dbReference type="Pfam" id="PF04043">
    <property type="entry name" value="PMEI"/>
    <property type="match status" value="1"/>
</dbReference>
<proteinExistence type="inferred from homology"/>
<evidence type="ECO:0000256" key="3">
    <source>
        <dbReference type="ARBA" id="ARBA00038471"/>
    </source>
</evidence>
<dbReference type="GO" id="GO:0046910">
    <property type="term" value="F:pectinesterase inhibitor activity"/>
    <property type="evidence" value="ECO:0007669"/>
    <property type="project" value="InterPro"/>
</dbReference>
<dbReference type="InterPro" id="IPR052421">
    <property type="entry name" value="PCW_Enzyme_Inhibitor"/>
</dbReference>
<evidence type="ECO:0000259" key="5">
    <source>
        <dbReference type="SMART" id="SM00856"/>
    </source>
</evidence>
<evidence type="ECO:0000256" key="1">
    <source>
        <dbReference type="ARBA" id="ARBA00022729"/>
    </source>
</evidence>
<dbReference type="EMBL" id="QGNW01000045">
    <property type="protein sequence ID" value="RVX07593.1"/>
    <property type="molecule type" value="Genomic_DNA"/>
</dbReference>
<dbReference type="SUPFAM" id="SSF101148">
    <property type="entry name" value="Plant invertase/pectin methylesterase inhibitor"/>
    <property type="match status" value="1"/>
</dbReference>
<dbReference type="AlphaFoldDB" id="A0A438JF52"/>
<comment type="similarity">
    <text evidence="3">Belongs to the PMEI family.</text>
</comment>
<comment type="caution">
    <text evidence="6">The sequence shown here is derived from an EMBL/GenBank/DDBJ whole genome shotgun (WGS) entry which is preliminary data.</text>
</comment>
<dbReference type="InterPro" id="IPR034086">
    <property type="entry name" value="PMEI_plant"/>
</dbReference>
<keyword evidence="2" id="KW-1015">Disulfide bond</keyword>
<feature type="signal peptide" evidence="4">
    <location>
        <begin position="1"/>
        <end position="24"/>
    </location>
</feature>
<accession>A0A438JF52</accession>
<evidence type="ECO:0000256" key="2">
    <source>
        <dbReference type="ARBA" id="ARBA00023157"/>
    </source>
</evidence>
<organism evidence="6 7">
    <name type="scientific">Vitis vinifera</name>
    <name type="common">Grape</name>
    <dbReference type="NCBI Taxonomy" id="29760"/>
    <lineage>
        <taxon>Eukaryota</taxon>
        <taxon>Viridiplantae</taxon>
        <taxon>Streptophyta</taxon>
        <taxon>Embryophyta</taxon>
        <taxon>Tracheophyta</taxon>
        <taxon>Spermatophyta</taxon>
        <taxon>Magnoliopsida</taxon>
        <taxon>eudicotyledons</taxon>
        <taxon>Gunneridae</taxon>
        <taxon>Pentapetalae</taxon>
        <taxon>rosids</taxon>
        <taxon>Vitales</taxon>
        <taxon>Vitaceae</taxon>
        <taxon>Viteae</taxon>
        <taxon>Vitis</taxon>
    </lineage>
</organism>
<evidence type="ECO:0000256" key="4">
    <source>
        <dbReference type="SAM" id="SignalP"/>
    </source>
</evidence>
<evidence type="ECO:0000313" key="6">
    <source>
        <dbReference type="EMBL" id="RVX07593.1"/>
    </source>
</evidence>
<dbReference type="InterPro" id="IPR006501">
    <property type="entry name" value="Pectinesterase_inhib_dom"/>
</dbReference>
<reference evidence="6 7" key="1">
    <citation type="journal article" date="2018" name="PLoS Genet.">
        <title>Population sequencing reveals clonal diversity and ancestral inbreeding in the grapevine cultivar Chardonnay.</title>
        <authorList>
            <person name="Roach M.J."/>
            <person name="Johnson D.L."/>
            <person name="Bohlmann J."/>
            <person name="van Vuuren H.J."/>
            <person name="Jones S.J."/>
            <person name="Pretorius I.S."/>
            <person name="Schmidt S.A."/>
            <person name="Borneman A.R."/>
        </authorList>
    </citation>
    <scope>NUCLEOTIDE SEQUENCE [LARGE SCALE GENOMIC DNA]</scope>
    <source>
        <strain evidence="7">cv. Chardonnay</strain>
        <tissue evidence="6">Leaf</tissue>
    </source>
</reference>
<feature type="domain" description="Pectinesterase inhibitor" evidence="5">
    <location>
        <begin position="30"/>
        <end position="175"/>
    </location>
</feature>
<dbReference type="CDD" id="cd15797">
    <property type="entry name" value="PMEI"/>
    <property type="match status" value="1"/>
</dbReference>
<dbReference type="Gene3D" id="1.20.140.40">
    <property type="entry name" value="Invertase/pectin methylesterase inhibitor family protein"/>
    <property type="match status" value="1"/>
</dbReference>
<name>A0A438JF52_VITVI</name>
<dbReference type="PANTHER" id="PTHR36710">
    <property type="entry name" value="PECTINESTERASE INHIBITOR-LIKE"/>
    <property type="match status" value="1"/>
</dbReference>
<sequence length="181" mass="19439">MACPGMHISSMLMVFLLLINGSFSRPSVKIANNELTEICSTTQDPSFCVQALKSDPRTANADLKGLAQISIDLAKASATKTTTLITSLVEKANDPKLKGRYETCAENYDDSISSLDDCTQSVSSRDYVSLNFQASAAMDGPVTCLDSFEGPPKDPSELPTKSEDLIHLCSIILAISKRLIG</sequence>
<keyword evidence="1 4" id="KW-0732">Signal</keyword>
<dbReference type="Proteomes" id="UP000288805">
    <property type="component" value="Unassembled WGS sequence"/>
</dbReference>